<feature type="region of interest" description="Disordered" evidence="11">
    <location>
        <begin position="147"/>
        <end position="190"/>
    </location>
</feature>
<dbReference type="AlphaFoldDB" id="A0A1I8AV22"/>
<keyword evidence="13" id="KW-1185">Reference proteome</keyword>
<evidence type="ECO:0000259" key="12">
    <source>
        <dbReference type="PROSITE" id="PS51030"/>
    </source>
</evidence>
<dbReference type="Gene3D" id="3.30.50.10">
    <property type="entry name" value="Erythroid Transcription Factor GATA-1, subunit A"/>
    <property type="match status" value="1"/>
</dbReference>
<comment type="subcellular location">
    <subcellularLocation>
        <location evidence="1">Nucleus</location>
    </subcellularLocation>
</comment>
<name>A0A1I8AV22_9BILA</name>
<dbReference type="Pfam" id="PF00105">
    <property type="entry name" value="zf-C4"/>
    <property type="match status" value="1"/>
</dbReference>
<evidence type="ECO:0000256" key="3">
    <source>
        <dbReference type="ARBA" id="ARBA00022723"/>
    </source>
</evidence>
<keyword evidence="8" id="KW-0804">Transcription</keyword>
<evidence type="ECO:0000256" key="5">
    <source>
        <dbReference type="ARBA" id="ARBA00022833"/>
    </source>
</evidence>
<feature type="compositionally biased region" description="Low complexity" evidence="11">
    <location>
        <begin position="176"/>
        <end position="190"/>
    </location>
</feature>
<keyword evidence="9" id="KW-0675">Receptor</keyword>
<accession>A0A1I8AV22</accession>
<evidence type="ECO:0000313" key="13">
    <source>
        <dbReference type="Proteomes" id="UP000095287"/>
    </source>
</evidence>
<proteinExistence type="inferred from homology"/>
<dbReference type="PROSITE" id="PS00031">
    <property type="entry name" value="NUCLEAR_REC_DBD_1"/>
    <property type="match status" value="1"/>
</dbReference>
<dbReference type="PRINTS" id="PR00047">
    <property type="entry name" value="STROIDFINGER"/>
</dbReference>
<keyword evidence="6" id="KW-0805">Transcription regulation</keyword>
<evidence type="ECO:0000256" key="4">
    <source>
        <dbReference type="ARBA" id="ARBA00022771"/>
    </source>
</evidence>
<evidence type="ECO:0000256" key="11">
    <source>
        <dbReference type="SAM" id="MobiDB-lite"/>
    </source>
</evidence>
<evidence type="ECO:0000256" key="10">
    <source>
        <dbReference type="ARBA" id="ARBA00023242"/>
    </source>
</evidence>
<protein>
    <submittedName>
        <fullName evidence="14">Nuclear receptor domain-containing protein</fullName>
    </submittedName>
</protein>
<comment type="similarity">
    <text evidence="2">Belongs to the nuclear hormone receptor family.</text>
</comment>
<evidence type="ECO:0000256" key="9">
    <source>
        <dbReference type="ARBA" id="ARBA00023170"/>
    </source>
</evidence>
<dbReference type="Proteomes" id="UP000095287">
    <property type="component" value="Unplaced"/>
</dbReference>
<evidence type="ECO:0000313" key="14">
    <source>
        <dbReference type="WBParaSite" id="L893_g9511.t1"/>
    </source>
</evidence>
<reference evidence="14" key="1">
    <citation type="submission" date="2016-11" db="UniProtKB">
        <authorList>
            <consortium name="WormBaseParasite"/>
        </authorList>
    </citation>
    <scope>IDENTIFICATION</scope>
</reference>
<evidence type="ECO:0000256" key="2">
    <source>
        <dbReference type="ARBA" id="ARBA00005993"/>
    </source>
</evidence>
<dbReference type="PANTHER" id="PTHR46397:SF3">
    <property type="entry name" value="NR LBD DOMAIN-CONTAINING PROTEIN-RELATED"/>
    <property type="match status" value="1"/>
</dbReference>
<keyword evidence="3" id="KW-0479">Metal-binding</keyword>
<dbReference type="WBParaSite" id="L893_g9511.t1">
    <property type="protein sequence ID" value="L893_g9511.t1"/>
    <property type="gene ID" value="L893_g9511"/>
</dbReference>
<keyword evidence="5" id="KW-0862">Zinc</keyword>
<keyword evidence="10" id="KW-0539">Nucleus</keyword>
<feature type="domain" description="Nuclear receptor" evidence="12">
    <location>
        <begin position="201"/>
        <end position="281"/>
    </location>
</feature>
<evidence type="ECO:0000256" key="8">
    <source>
        <dbReference type="ARBA" id="ARBA00023163"/>
    </source>
</evidence>
<keyword evidence="4" id="KW-0863">Zinc-finger</keyword>
<dbReference type="GO" id="GO:0005634">
    <property type="term" value="C:nucleus"/>
    <property type="evidence" value="ECO:0007669"/>
    <property type="project" value="UniProtKB-SubCell"/>
</dbReference>
<evidence type="ECO:0000256" key="1">
    <source>
        <dbReference type="ARBA" id="ARBA00004123"/>
    </source>
</evidence>
<dbReference type="InterPro" id="IPR013088">
    <property type="entry name" value="Znf_NHR/GATA"/>
</dbReference>
<dbReference type="GO" id="GO:0008270">
    <property type="term" value="F:zinc ion binding"/>
    <property type="evidence" value="ECO:0007669"/>
    <property type="project" value="UniProtKB-KW"/>
</dbReference>
<organism evidence="13 14">
    <name type="scientific">Steinernema glaseri</name>
    <dbReference type="NCBI Taxonomy" id="37863"/>
    <lineage>
        <taxon>Eukaryota</taxon>
        <taxon>Metazoa</taxon>
        <taxon>Ecdysozoa</taxon>
        <taxon>Nematoda</taxon>
        <taxon>Chromadorea</taxon>
        <taxon>Rhabditida</taxon>
        <taxon>Tylenchina</taxon>
        <taxon>Panagrolaimomorpha</taxon>
        <taxon>Strongyloidoidea</taxon>
        <taxon>Steinernematidae</taxon>
        <taxon>Steinernema</taxon>
    </lineage>
</organism>
<evidence type="ECO:0000256" key="7">
    <source>
        <dbReference type="ARBA" id="ARBA00023125"/>
    </source>
</evidence>
<dbReference type="GO" id="GO:0000978">
    <property type="term" value="F:RNA polymerase II cis-regulatory region sequence-specific DNA binding"/>
    <property type="evidence" value="ECO:0007669"/>
    <property type="project" value="InterPro"/>
</dbReference>
<dbReference type="PANTHER" id="PTHR46397">
    <property type="entry name" value="NUCLEAR HORMONE RECEPTOR FAMILY-RELATED"/>
    <property type="match status" value="1"/>
</dbReference>
<feature type="compositionally biased region" description="Polar residues" evidence="11">
    <location>
        <begin position="162"/>
        <end position="171"/>
    </location>
</feature>
<dbReference type="PROSITE" id="PS51030">
    <property type="entry name" value="NUCLEAR_REC_DBD_2"/>
    <property type="match status" value="1"/>
</dbReference>
<dbReference type="GO" id="GO:0003700">
    <property type="term" value="F:DNA-binding transcription factor activity"/>
    <property type="evidence" value="ECO:0007669"/>
    <property type="project" value="InterPro"/>
</dbReference>
<dbReference type="CDD" id="cd06960">
    <property type="entry name" value="NR_DBD_HNF4A"/>
    <property type="match status" value="1"/>
</dbReference>
<keyword evidence="7" id="KW-0238">DNA-binding</keyword>
<sequence>MDQSRIHGFYPPQMDRSSVVCSSVTSSFLDSAVTTPAESVVSAASNFDFDANAFTSFQQHLSSFPLHLYNASHGMGLTSPGAPSATDPHAPSSADSMLYNNMAATPTGQHNSMFQGVPNIGARPYDAFLDTYAMAATAMRPSVFAHSRDTVAQPHSHERQNGIDSLSSTPYSPYASLRSPTTSSLPPSLTPSIAATPQIGRNRCQVCISADSNGLHFGAKTCAACAAFFRRTISDKKKYSCKRTSRCVIHVTDTTGYRKICRNCRMKRCLEVGMLPENVQNKRQRIPPPPPRSTSNSEQVVQTTIQTLQSQVQNVQTAQRPIPPLDTNPNMMFGSLAL</sequence>
<dbReference type="SMART" id="SM00399">
    <property type="entry name" value="ZnF_C4"/>
    <property type="match status" value="1"/>
</dbReference>
<dbReference type="SUPFAM" id="SSF57716">
    <property type="entry name" value="Glucocorticoid receptor-like (DNA-binding domain)"/>
    <property type="match status" value="1"/>
</dbReference>
<dbReference type="InterPro" id="IPR001628">
    <property type="entry name" value="Znf_hrmn_rcpt"/>
</dbReference>
<evidence type="ECO:0000256" key="6">
    <source>
        <dbReference type="ARBA" id="ARBA00023015"/>
    </source>
</evidence>
<dbReference type="InterPro" id="IPR049636">
    <property type="entry name" value="HNF4-like_DBD"/>
</dbReference>